<dbReference type="EMBL" id="BAABIW010000009">
    <property type="protein sequence ID" value="GAA5022259.1"/>
    <property type="molecule type" value="Genomic_DNA"/>
</dbReference>
<evidence type="ECO:0000313" key="4">
    <source>
        <dbReference type="Proteomes" id="UP001500427"/>
    </source>
</evidence>
<evidence type="ECO:0000313" key="3">
    <source>
        <dbReference type="EMBL" id="GAA5022259.1"/>
    </source>
</evidence>
<reference evidence="4" key="1">
    <citation type="journal article" date="2019" name="Int. J. Syst. Evol. Microbiol.">
        <title>The Global Catalogue of Microorganisms (GCM) 10K type strain sequencing project: providing services to taxonomists for standard genome sequencing and annotation.</title>
        <authorList>
            <consortium name="The Broad Institute Genomics Platform"/>
            <consortium name="The Broad Institute Genome Sequencing Center for Infectious Disease"/>
            <person name="Wu L."/>
            <person name="Ma J."/>
        </authorList>
    </citation>
    <scope>NUCLEOTIDE SEQUENCE [LARGE SCALE GENOMIC DNA]</scope>
    <source>
        <strain evidence="4">JCM 17687</strain>
    </source>
</reference>
<evidence type="ECO:0000256" key="1">
    <source>
        <dbReference type="SAM" id="MobiDB-lite"/>
    </source>
</evidence>
<accession>A0ABP9J757</accession>
<evidence type="ECO:0000256" key="2">
    <source>
        <dbReference type="SAM" id="Phobius"/>
    </source>
</evidence>
<keyword evidence="4" id="KW-1185">Reference proteome</keyword>
<feature type="region of interest" description="Disordered" evidence="1">
    <location>
        <begin position="44"/>
        <end position="97"/>
    </location>
</feature>
<protein>
    <submittedName>
        <fullName evidence="3">Uncharacterized protein</fullName>
    </submittedName>
</protein>
<name>A0ABP9J757_9MICO</name>
<sequence>MSGGGNLPVGPGIWGFVAFFVLAVALWLLVRNMNTRLRRMAYRDRERAEQFASDADPTGSGQQNPPTRPTESTQSTQSTEPTTPAEPTEPTGEAPQP</sequence>
<proteinExistence type="predicted"/>
<keyword evidence="2" id="KW-0812">Transmembrane</keyword>
<dbReference type="RefSeq" id="WP_345506572.1">
    <property type="nucleotide sequence ID" value="NZ_BAABIW010000009.1"/>
</dbReference>
<gene>
    <name evidence="3" type="ORF">GCM10023258_12330</name>
</gene>
<organism evidence="3 4">
    <name type="scientific">Terrabacter aeriphilus</name>
    <dbReference type="NCBI Taxonomy" id="515662"/>
    <lineage>
        <taxon>Bacteria</taxon>
        <taxon>Bacillati</taxon>
        <taxon>Actinomycetota</taxon>
        <taxon>Actinomycetes</taxon>
        <taxon>Micrococcales</taxon>
        <taxon>Intrasporangiaceae</taxon>
        <taxon>Terrabacter</taxon>
    </lineage>
</organism>
<feature type="compositionally biased region" description="Low complexity" evidence="1">
    <location>
        <begin position="69"/>
        <end position="97"/>
    </location>
</feature>
<dbReference type="Proteomes" id="UP001500427">
    <property type="component" value="Unassembled WGS sequence"/>
</dbReference>
<feature type="transmembrane region" description="Helical" evidence="2">
    <location>
        <begin position="12"/>
        <end position="30"/>
    </location>
</feature>
<keyword evidence="2" id="KW-0472">Membrane</keyword>
<comment type="caution">
    <text evidence="3">The sequence shown here is derived from an EMBL/GenBank/DDBJ whole genome shotgun (WGS) entry which is preliminary data.</text>
</comment>
<keyword evidence="2" id="KW-1133">Transmembrane helix</keyword>